<dbReference type="PROSITE" id="PS01295">
    <property type="entry name" value="ISPD"/>
    <property type="match status" value="1"/>
</dbReference>
<dbReference type="Proteomes" id="UP000002027">
    <property type="component" value="Chromosome 1"/>
</dbReference>
<dbReference type="UniPathway" id="UPA00056">
    <property type="reaction ID" value="UER00093"/>
</dbReference>
<keyword evidence="4 7" id="KW-0808">Transferase</keyword>
<dbReference type="RefSeq" id="WP_012871191.1">
    <property type="nucleotide sequence ID" value="NC_013523.1"/>
</dbReference>
<reference evidence="9" key="1">
    <citation type="submission" date="2009-11" db="EMBL/GenBank/DDBJ databases">
        <title>The complete chromosome 1 of Sphaerobacter thermophilus DSM 20745.</title>
        <authorList>
            <person name="Lucas S."/>
            <person name="Copeland A."/>
            <person name="Lapidus A."/>
            <person name="Glavina del Rio T."/>
            <person name="Dalin E."/>
            <person name="Tice H."/>
            <person name="Bruce D."/>
            <person name="Goodwin L."/>
            <person name="Pitluck S."/>
            <person name="Kyrpides N."/>
            <person name="Mavromatis K."/>
            <person name="Ivanova N."/>
            <person name="Mikhailova N."/>
            <person name="LaButti K.M."/>
            <person name="Clum A."/>
            <person name="Sun H.I."/>
            <person name="Brettin T."/>
            <person name="Detter J.C."/>
            <person name="Han C."/>
            <person name="Larimer F."/>
            <person name="Land M."/>
            <person name="Hauser L."/>
            <person name="Markowitz V."/>
            <person name="Cheng J.F."/>
            <person name="Hugenholtz P."/>
            <person name="Woyke T."/>
            <person name="Wu D."/>
            <person name="Steenblock K."/>
            <person name="Schneider S."/>
            <person name="Pukall R."/>
            <person name="Goeker M."/>
            <person name="Klenk H.P."/>
            <person name="Eisen J.A."/>
        </authorList>
    </citation>
    <scope>NUCLEOTIDE SEQUENCE [LARGE SCALE GENOMIC DNA]</scope>
    <source>
        <strain evidence="9">ATCC 49802 / DSM 20745 / S 6022</strain>
    </source>
</reference>
<name>D1C1M7_SPHTD</name>
<dbReference type="SUPFAM" id="SSF53448">
    <property type="entry name" value="Nucleotide-diphospho-sugar transferases"/>
    <property type="match status" value="1"/>
</dbReference>
<keyword evidence="5 7" id="KW-0548">Nucleotidyltransferase</keyword>
<evidence type="ECO:0000256" key="6">
    <source>
        <dbReference type="ARBA" id="ARBA00023229"/>
    </source>
</evidence>
<dbReference type="PANTHER" id="PTHR32125">
    <property type="entry name" value="2-C-METHYL-D-ERYTHRITOL 4-PHOSPHATE CYTIDYLYLTRANSFERASE, CHLOROPLASTIC"/>
    <property type="match status" value="1"/>
</dbReference>
<evidence type="ECO:0000256" key="4">
    <source>
        <dbReference type="ARBA" id="ARBA00022679"/>
    </source>
</evidence>
<dbReference type="Pfam" id="PF01128">
    <property type="entry name" value="IspD"/>
    <property type="match status" value="1"/>
</dbReference>
<dbReference type="InParanoid" id="D1C1M7"/>
<dbReference type="InterPro" id="IPR034683">
    <property type="entry name" value="IspD/TarI"/>
</dbReference>
<feature type="site" description="Transition state stabilizer" evidence="7">
    <location>
        <position position="23"/>
    </location>
</feature>
<comment type="function">
    <text evidence="7">Catalyzes the formation of 4-diphosphocytidyl-2-C-methyl-D-erythritol from CTP and 2-C-methyl-D-erythritol 4-phosphate (MEP).</text>
</comment>
<organism evidence="8 9">
    <name type="scientific">Sphaerobacter thermophilus (strain ATCC 49802 / DSM 20745 / KCCM 41009 / NCIMB 13125 / S 6022)</name>
    <dbReference type="NCBI Taxonomy" id="479434"/>
    <lineage>
        <taxon>Bacteria</taxon>
        <taxon>Pseudomonadati</taxon>
        <taxon>Thermomicrobiota</taxon>
        <taxon>Thermomicrobia</taxon>
        <taxon>Sphaerobacterales</taxon>
        <taxon>Sphaerobacterineae</taxon>
        <taxon>Sphaerobacteraceae</taxon>
        <taxon>Sphaerobacter</taxon>
    </lineage>
</organism>
<dbReference type="eggNOG" id="COG1211">
    <property type="taxonomic scope" value="Bacteria"/>
</dbReference>
<dbReference type="GO" id="GO:0019288">
    <property type="term" value="P:isopentenyl diphosphate biosynthetic process, methylerythritol 4-phosphate pathway"/>
    <property type="evidence" value="ECO:0007669"/>
    <property type="project" value="UniProtKB-UniRule"/>
</dbReference>
<evidence type="ECO:0000256" key="2">
    <source>
        <dbReference type="ARBA" id="ARBA00004787"/>
    </source>
</evidence>
<dbReference type="GO" id="GO:0050518">
    <property type="term" value="F:2-C-methyl-D-erythritol 4-phosphate cytidylyltransferase activity"/>
    <property type="evidence" value="ECO:0007669"/>
    <property type="project" value="UniProtKB-UniRule"/>
</dbReference>
<protein>
    <recommendedName>
        <fullName evidence="7">2-C-methyl-D-erythritol 4-phosphate cytidylyltransferase</fullName>
        <ecNumber evidence="7">2.7.7.60</ecNumber>
    </recommendedName>
    <alternativeName>
        <fullName evidence="7">4-diphosphocytidyl-2C-methyl-D-erythritol synthase</fullName>
    </alternativeName>
    <alternativeName>
        <fullName evidence="7">MEP cytidylyltransferase</fullName>
        <shortName evidence="7">MCT</shortName>
    </alternativeName>
</protein>
<feature type="site" description="Transition state stabilizer" evidence="7">
    <location>
        <position position="16"/>
    </location>
</feature>
<keyword evidence="6 7" id="KW-0414">Isoprene biosynthesis</keyword>
<gene>
    <name evidence="7" type="primary">ispD</name>
    <name evidence="8" type="ordered locus">Sthe_0707</name>
</gene>
<evidence type="ECO:0000313" key="9">
    <source>
        <dbReference type="Proteomes" id="UP000002027"/>
    </source>
</evidence>
<dbReference type="STRING" id="479434.Sthe_0707"/>
<dbReference type="PANTHER" id="PTHR32125:SF4">
    <property type="entry name" value="2-C-METHYL-D-ERYTHRITOL 4-PHOSPHATE CYTIDYLYLTRANSFERASE, CHLOROPLASTIC"/>
    <property type="match status" value="1"/>
</dbReference>
<evidence type="ECO:0000256" key="3">
    <source>
        <dbReference type="ARBA" id="ARBA00009789"/>
    </source>
</evidence>
<proteinExistence type="inferred from homology"/>
<dbReference type="InterPro" id="IPR050088">
    <property type="entry name" value="IspD/TarI_cytidylyltransf_bact"/>
</dbReference>
<comment type="similarity">
    <text evidence="3 7">Belongs to the IspD/TarI cytidylyltransferase family. IspD subfamily.</text>
</comment>
<evidence type="ECO:0000256" key="1">
    <source>
        <dbReference type="ARBA" id="ARBA00001282"/>
    </source>
</evidence>
<comment type="pathway">
    <text evidence="2 7">Isoprenoid biosynthesis; isopentenyl diphosphate biosynthesis via DXP pathway; isopentenyl diphosphate from 1-deoxy-D-xylulose 5-phosphate: step 2/6.</text>
</comment>
<feature type="site" description="Positions MEP for the nucleophilic attack" evidence="7">
    <location>
        <position position="211"/>
    </location>
</feature>
<dbReference type="HAMAP" id="MF_00108">
    <property type="entry name" value="IspD"/>
    <property type="match status" value="1"/>
</dbReference>
<comment type="catalytic activity">
    <reaction evidence="1 7">
        <text>2-C-methyl-D-erythritol 4-phosphate + CTP + H(+) = 4-CDP-2-C-methyl-D-erythritol + diphosphate</text>
        <dbReference type="Rhea" id="RHEA:13429"/>
        <dbReference type="ChEBI" id="CHEBI:15378"/>
        <dbReference type="ChEBI" id="CHEBI:33019"/>
        <dbReference type="ChEBI" id="CHEBI:37563"/>
        <dbReference type="ChEBI" id="CHEBI:57823"/>
        <dbReference type="ChEBI" id="CHEBI:58262"/>
        <dbReference type="EC" id="2.7.7.60"/>
    </reaction>
</comment>
<dbReference type="InterPro" id="IPR018294">
    <property type="entry name" value="ISPD_synthase_CS"/>
</dbReference>
<dbReference type="EMBL" id="CP001823">
    <property type="protein sequence ID" value="ACZ38144.1"/>
    <property type="molecule type" value="Genomic_DNA"/>
</dbReference>
<reference evidence="8 9" key="2">
    <citation type="journal article" date="2010" name="Stand. Genomic Sci.">
        <title>Complete genome sequence of Desulfohalobium retbaense type strain (HR(100)).</title>
        <authorList>
            <person name="Spring S."/>
            <person name="Nolan M."/>
            <person name="Lapidus A."/>
            <person name="Glavina Del Rio T."/>
            <person name="Copeland A."/>
            <person name="Tice H."/>
            <person name="Cheng J.F."/>
            <person name="Lucas S."/>
            <person name="Land M."/>
            <person name="Chen F."/>
            <person name="Bruce D."/>
            <person name="Goodwin L."/>
            <person name="Pitluck S."/>
            <person name="Ivanova N."/>
            <person name="Mavromatis K."/>
            <person name="Mikhailova N."/>
            <person name="Pati A."/>
            <person name="Chen A."/>
            <person name="Palaniappan K."/>
            <person name="Hauser L."/>
            <person name="Chang Y.J."/>
            <person name="Jeffries C.D."/>
            <person name="Munk C."/>
            <person name="Kiss H."/>
            <person name="Chain P."/>
            <person name="Han C."/>
            <person name="Brettin T."/>
            <person name="Detter J.C."/>
            <person name="Schuler E."/>
            <person name="Goker M."/>
            <person name="Rohde M."/>
            <person name="Bristow J."/>
            <person name="Eisen J.A."/>
            <person name="Markowitz V."/>
            <person name="Hugenholtz P."/>
            <person name="Kyrpides N.C."/>
            <person name="Klenk H.P."/>
        </authorList>
    </citation>
    <scope>NUCLEOTIDE SEQUENCE [LARGE SCALE GENOMIC DNA]</scope>
    <source>
        <strain evidence="9">ATCC 49802 / DSM 20745 / S 6022</strain>
    </source>
</reference>
<dbReference type="KEGG" id="sti:Sthe_0707"/>
<accession>D1C1M7</accession>
<evidence type="ECO:0000256" key="5">
    <source>
        <dbReference type="ARBA" id="ARBA00022695"/>
    </source>
</evidence>
<evidence type="ECO:0000313" key="8">
    <source>
        <dbReference type="EMBL" id="ACZ38144.1"/>
    </source>
</evidence>
<keyword evidence="9" id="KW-1185">Reference proteome</keyword>
<dbReference type="FunCoup" id="D1C1M7">
    <property type="interactions" value="297"/>
</dbReference>
<dbReference type="InterPro" id="IPR029044">
    <property type="entry name" value="Nucleotide-diphossugar_trans"/>
</dbReference>
<dbReference type="FunFam" id="3.90.550.10:FF:000003">
    <property type="entry name" value="2-C-methyl-D-erythritol 4-phosphate cytidylyltransferase"/>
    <property type="match status" value="1"/>
</dbReference>
<dbReference type="CDD" id="cd02516">
    <property type="entry name" value="CDP-ME_synthetase"/>
    <property type="match status" value="1"/>
</dbReference>
<dbReference type="Gene3D" id="3.90.550.10">
    <property type="entry name" value="Spore Coat Polysaccharide Biosynthesis Protein SpsA, Chain A"/>
    <property type="match status" value="1"/>
</dbReference>
<dbReference type="InterPro" id="IPR001228">
    <property type="entry name" value="IspD"/>
</dbReference>
<dbReference type="HOGENOM" id="CLU_061281_2_2_0"/>
<sequence length="234" mass="24726">MSRCGAVIAAAGRSQRMGAALDKTVWPLAGRPVIGWVLDAFAAARGIDEIVVVASPDNLEAVRREIAARPELPPATACLGGATRAESVAAGVARLSPDVDLVMIHDAARPLVTPELIENGIAAAERWGAAVAAVPVADTIKQVGPDGEIVATLPRDDLRAAQTPQVFRRDWLLSAYADVGDDLSAFTDEASLLERAGRVVHVYPGSYENLKLTTPADLALAEAIVRRRLDEVVR</sequence>
<dbReference type="EC" id="2.7.7.60" evidence="7"/>
<feature type="site" description="Positions MEP for the nucleophilic attack" evidence="7">
    <location>
        <position position="155"/>
    </location>
</feature>
<evidence type="ECO:0000256" key="7">
    <source>
        <dbReference type="HAMAP-Rule" id="MF_00108"/>
    </source>
</evidence>
<dbReference type="AlphaFoldDB" id="D1C1M7"/>
<dbReference type="NCBIfam" id="TIGR00453">
    <property type="entry name" value="ispD"/>
    <property type="match status" value="1"/>
</dbReference>